<dbReference type="Pfam" id="PF13181">
    <property type="entry name" value="TPR_8"/>
    <property type="match status" value="1"/>
</dbReference>
<reference evidence="5" key="1">
    <citation type="submission" date="2021-01" db="EMBL/GenBank/DDBJ databases">
        <title>Modified the classification status of verrucomicrobia.</title>
        <authorList>
            <person name="Feng X."/>
        </authorList>
    </citation>
    <scope>NUCLEOTIDE SEQUENCE</scope>
    <source>
        <strain evidence="5">_KCTC 22039</strain>
    </source>
</reference>
<dbReference type="InterPro" id="IPR019734">
    <property type="entry name" value="TPR_rpt"/>
</dbReference>
<keyword evidence="6" id="KW-1185">Reference proteome</keyword>
<dbReference type="InterPro" id="IPR011990">
    <property type="entry name" value="TPR-like_helical_dom_sf"/>
</dbReference>
<feature type="signal peptide" evidence="4">
    <location>
        <begin position="1"/>
        <end position="22"/>
    </location>
</feature>
<dbReference type="InterPro" id="IPR051012">
    <property type="entry name" value="CellSynth/LPSAsmb/PSIAsmb"/>
</dbReference>
<keyword evidence="2 3" id="KW-0802">TPR repeat</keyword>
<protein>
    <submittedName>
        <fullName evidence="5">Tetratricopeptide repeat protein</fullName>
    </submittedName>
</protein>
<comment type="caution">
    <text evidence="5">The sequence shown here is derived from an EMBL/GenBank/DDBJ whole genome shotgun (WGS) entry which is preliminary data.</text>
</comment>
<organism evidence="5 6">
    <name type="scientific">Persicirhabdus sediminis</name>
    <dbReference type="NCBI Taxonomy" id="454144"/>
    <lineage>
        <taxon>Bacteria</taxon>
        <taxon>Pseudomonadati</taxon>
        <taxon>Verrucomicrobiota</taxon>
        <taxon>Verrucomicrobiia</taxon>
        <taxon>Verrucomicrobiales</taxon>
        <taxon>Verrucomicrobiaceae</taxon>
        <taxon>Persicirhabdus</taxon>
    </lineage>
</organism>
<proteinExistence type="predicted"/>
<evidence type="ECO:0000256" key="2">
    <source>
        <dbReference type="ARBA" id="ARBA00022803"/>
    </source>
</evidence>
<evidence type="ECO:0000313" key="6">
    <source>
        <dbReference type="Proteomes" id="UP000624703"/>
    </source>
</evidence>
<dbReference type="SUPFAM" id="SSF48452">
    <property type="entry name" value="TPR-like"/>
    <property type="match status" value="2"/>
</dbReference>
<dbReference type="Gene3D" id="1.25.40.10">
    <property type="entry name" value="Tetratricopeptide repeat domain"/>
    <property type="match status" value="2"/>
</dbReference>
<feature type="repeat" description="TPR" evidence="3">
    <location>
        <begin position="407"/>
        <end position="440"/>
    </location>
</feature>
<dbReference type="Proteomes" id="UP000624703">
    <property type="component" value="Unassembled WGS sequence"/>
</dbReference>
<feature type="repeat" description="TPR" evidence="3">
    <location>
        <begin position="93"/>
        <end position="126"/>
    </location>
</feature>
<dbReference type="PANTHER" id="PTHR45586:SF1">
    <property type="entry name" value="LIPOPOLYSACCHARIDE ASSEMBLY PROTEIN B"/>
    <property type="match status" value="1"/>
</dbReference>
<keyword evidence="1" id="KW-0677">Repeat</keyword>
<dbReference type="Pfam" id="PF14559">
    <property type="entry name" value="TPR_19"/>
    <property type="match status" value="1"/>
</dbReference>
<dbReference type="RefSeq" id="WP_200310194.1">
    <property type="nucleotide sequence ID" value="NZ_JAENIM010000016.1"/>
</dbReference>
<dbReference type="PROSITE" id="PS50005">
    <property type="entry name" value="TPR"/>
    <property type="match status" value="2"/>
</dbReference>
<evidence type="ECO:0000256" key="4">
    <source>
        <dbReference type="SAM" id="SignalP"/>
    </source>
</evidence>
<evidence type="ECO:0000256" key="1">
    <source>
        <dbReference type="ARBA" id="ARBA00022737"/>
    </source>
</evidence>
<accession>A0A8J7SGJ2</accession>
<keyword evidence="4" id="KW-0732">Signal</keyword>
<evidence type="ECO:0000313" key="5">
    <source>
        <dbReference type="EMBL" id="MBK1790155.1"/>
    </source>
</evidence>
<dbReference type="EMBL" id="JAENIM010000016">
    <property type="protein sequence ID" value="MBK1790155.1"/>
    <property type="molecule type" value="Genomic_DNA"/>
</dbReference>
<sequence length="457" mass="51031">MKAISSFLSLIILGGSFSSLSAADPLPLSSHYWKDDAFLKAFNGSYRINARVEPNVTGEERALLVSIEKNMADGQRQAAIDKLKASPLAGNSAAIQFNLGNLYFEEGENELALESFQSALKKLPTFRRAHRNISYVYARELKWDDALPHLVQALELGDQSGSVYGLIGYCRMEKEQYASALQAYRMAQITEPDSLDWKAGVAQCLQFLNQNEEALALIEEVIQSRPDEDSYYLLQASIQLAMGRPADARVNLELLRRYEKLDAENQLLLANLHLQLGQLELARPVLQNALKQEKLPALATALNSLEYVVSLREWQLASEFLVAVKSTWPESEDIQLDRRQRRLSAIISIDSESAPADGVRILEQLIAEDPLDGEALVLLAKFRISEQRTEEAAMLFEQAAKVAEVEREAKLEHGKMLVALRRYVDAIPLLESALKLQPEESLATYLSAVKSLAEAKQ</sequence>
<dbReference type="SMART" id="SM00028">
    <property type="entry name" value="TPR"/>
    <property type="match status" value="7"/>
</dbReference>
<name>A0A8J7SGJ2_9BACT</name>
<gene>
    <name evidence="5" type="ORF">JIN82_03180</name>
</gene>
<dbReference type="AlphaFoldDB" id="A0A8J7SGJ2"/>
<evidence type="ECO:0000256" key="3">
    <source>
        <dbReference type="PROSITE-ProRule" id="PRU00339"/>
    </source>
</evidence>
<dbReference type="PANTHER" id="PTHR45586">
    <property type="entry name" value="TPR REPEAT-CONTAINING PROTEIN PA4667"/>
    <property type="match status" value="1"/>
</dbReference>
<feature type="chain" id="PRO_5035195403" evidence="4">
    <location>
        <begin position="23"/>
        <end position="457"/>
    </location>
</feature>